<protein>
    <submittedName>
        <fullName evidence="2">Uncharacterized protein</fullName>
    </submittedName>
</protein>
<dbReference type="Proteomes" id="UP001278766">
    <property type="component" value="Unassembled WGS sequence"/>
</dbReference>
<evidence type="ECO:0000313" key="2">
    <source>
        <dbReference type="EMBL" id="KAK3301378.1"/>
    </source>
</evidence>
<comment type="caution">
    <text evidence="2">The sequence shown here is derived from an EMBL/GenBank/DDBJ whole genome shotgun (WGS) entry which is preliminary data.</text>
</comment>
<dbReference type="RefSeq" id="XP_062664892.1">
    <property type="nucleotide sequence ID" value="XM_062802946.1"/>
</dbReference>
<keyword evidence="1" id="KW-1133">Transmembrane helix</keyword>
<evidence type="ECO:0000313" key="3">
    <source>
        <dbReference type="Proteomes" id="UP001278766"/>
    </source>
</evidence>
<dbReference type="EMBL" id="JAUEPN010000001">
    <property type="protein sequence ID" value="KAK3301378.1"/>
    <property type="molecule type" value="Genomic_DNA"/>
</dbReference>
<name>A0AAE0HRH5_9PEZI</name>
<organism evidence="2 3">
    <name type="scientific">Chaetomium fimeti</name>
    <dbReference type="NCBI Taxonomy" id="1854472"/>
    <lineage>
        <taxon>Eukaryota</taxon>
        <taxon>Fungi</taxon>
        <taxon>Dikarya</taxon>
        <taxon>Ascomycota</taxon>
        <taxon>Pezizomycotina</taxon>
        <taxon>Sordariomycetes</taxon>
        <taxon>Sordariomycetidae</taxon>
        <taxon>Sordariales</taxon>
        <taxon>Chaetomiaceae</taxon>
        <taxon>Chaetomium</taxon>
    </lineage>
</organism>
<keyword evidence="1" id="KW-0812">Transmembrane</keyword>
<sequence>MIPGVPKPGGTPGNWKGWGLVVFLFSFLESGGCFCSVCRFSFYLVVFFSHFYSCLDVGCAHVCNVGWIHPSLCLIPALVAATTTTTPGGGGRGGAAHGLPRGIDFCFGPHLAPLLGWVAALWRDSGGGHSCEGPVEAWGR</sequence>
<gene>
    <name evidence="2" type="ORF">B0H64DRAFT_383353</name>
</gene>
<evidence type="ECO:0000256" key="1">
    <source>
        <dbReference type="SAM" id="Phobius"/>
    </source>
</evidence>
<reference evidence="2" key="1">
    <citation type="journal article" date="2023" name="Mol. Phylogenet. Evol.">
        <title>Genome-scale phylogeny and comparative genomics of the fungal order Sordariales.</title>
        <authorList>
            <person name="Hensen N."/>
            <person name="Bonometti L."/>
            <person name="Westerberg I."/>
            <person name="Brannstrom I.O."/>
            <person name="Guillou S."/>
            <person name="Cros-Aarteil S."/>
            <person name="Calhoun S."/>
            <person name="Haridas S."/>
            <person name="Kuo A."/>
            <person name="Mondo S."/>
            <person name="Pangilinan J."/>
            <person name="Riley R."/>
            <person name="LaButti K."/>
            <person name="Andreopoulos B."/>
            <person name="Lipzen A."/>
            <person name="Chen C."/>
            <person name="Yan M."/>
            <person name="Daum C."/>
            <person name="Ng V."/>
            <person name="Clum A."/>
            <person name="Steindorff A."/>
            <person name="Ohm R.A."/>
            <person name="Martin F."/>
            <person name="Silar P."/>
            <person name="Natvig D.O."/>
            <person name="Lalanne C."/>
            <person name="Gautier V."/>
            <person name="Ament-Velasquez S.L."/>
            <person name="Kruys A."/>
            <person name="Hutchinson M.I."/>
            <person name="Powell A.J."/>
            <person name="Barry K."/>
            <person name="Miller A.N."/>
            <person name="Grigoriev I.V."/>
            <person name="Debuchy R."/>
            <person name="Gladieux P."/>
            <person name="Hiltunen Thoren M."/>
            <person name="Johannesson H."/>
        </authorList>
    </citation>
    <scope>NUCLEOTIDE SEQUENCE</scope>
    <source>
        <strain evidence="2">CBS 168.71</strain>
    </source>
</reference>
<dbReference type="AlphaFoldDB" id="A0AAE0HRH5"/>
<keyword evidence="3" id="KW-1185">Reference proteome</keyword>
<accession>A0AAE0HRH5</accession>
<proteinExistence type="predicted"/>
<feature type="transmembrane region" description="Helical" evidence="1">
    <location>
        <begin position="20"/>
        <end position="46"/>
    </location>
</feature>
<reference evidence="2" key="2">
    <citation type="submission" date="2023-06" db="EMBL/GenBank/DDBJ databases">
        <authorList>
            <consortium name="Lawrence Berkeley National Laboratory"/>
            <person name="Haridas S."/>
            <person name="Hensen N."/>
            <person name="Bonometti L."/>
            <person name="Westerberg I."/>
            <person name="Brannstrom I.O."/>
            <person name="Guillou S."/>
            <person name="Cros-Aarteil S."/>
            <person name="Calhoun S."/>
            <person name="Kuo A."/>
            <person name="Mondo S."/>
            <person name="Pangilinan J."/>
            <person name="Riley R."/>
            <person name="Labutti K."/>
            <person name="Andreopoulos B."/>
            <person name="Lipzen A."/>
            <person name="Chen C."/>
            <person name="Yanf M."/>
            <person name="Daum C."/>
            <person name="Ng V."/>
            <person name="Clum A."/>
            <person name="Steindorff A."/>
            <person name="Ohm R."/>
            <person name="Martin F."/>
            <person name="Silar P."/>
            <person name="Natvig D."/>
            <person name="Lalanne C."/>
            <person name="Gautier V."/>
            <person name="Ament-Velasquez S.L."/>
            <person name="Kruys A."/>
            <person name="Hutchinson M.I."/>
            <person name="Powell A.J."/>
            <person name="Barry K."/>
            <person name="Miller A.N."/>
            <person name="Grigoriev I.V."/>
            <person name="Debuchy R."/>
            <person name="Gladieux P."/>
            <person name="Thoren M.H."/>
            <person name="Johannesson H."/>
        </authorList>
    </citation>
    <scope>NUCLEOTIDE SEQUENCE</scope>
    <source>
        <strain evidence="2">CBS 168.71</strain>
    </source>
</reference>
<dbReference type="GeneID" id="87839894"/>
<keyword evidence="1" id="KW-0472">Membrane</keyword>